<dbReference type="InterPro" id="IPR003018">
    <property type="entry name" value="GAF"/>
</dbReference>
<reference evidence="2 3" key="1">
    <citation type="journal article" date="2014" name="Int. J. Syst. Evol. Microbiol.">
        <title>Arthrobacter pityocampae sp. nov., isolated from Thaumetopoea pityocampa (Lep., Thaumetopoeidae).</title>
        <authorList>
            <person name="Ince I.A."/>
            <person name="Demirbag Z."/>
            <person name="Kati H."/>
        </authorList>
    </citation>
    <scope>NUCLEOTIDE SEQUENCE [LARGE SCALE GENOMIC DNA]</scope>
    <source>
        <strain evidence="2 3">Tp2</strain>
    </source>
</reference>
<protein>
    <recommendedName>
        <fullName evidence="1">GAF domain-containing protein</fullName>
    </recommendedName>
</protein>
<dbReference type="Proteomes" id="UP000239297">
    <property type="component" value="Unassembled WGS sequence"/>
</dbReference>
<dbReference type="OrthoDB" id="3688893at2"/>
<dbReference type="InterPro" id="IPR029016">
    <property type="entry name" value="GAF-like_dom_sf"/>
</dbReference>
<proteinExistence type="predicted"/>
<accession>A0A2S5IVF2</accession>
<name>A0A2S5IVF2_9MICC</name>
<dbReference type="SUPFAM" id="SSF55781">
    <property type="entry name" value="GAF domain-like"/>
    <property type="match status" value="1"/>
</dbReference>
<keyword evidence="3" id="KW-1185">Reference proteome</keyword>
<dbReference type="EMBL" id="PRKW01000005">
    <property type="protein sequence ID" value="PPB48534.1"/>
    <property type="molecule type" value="Genomic_DNA"/>
</dbReference>
<evidence type="ECO:0000313" key="2">
    <source>
        <dbReference type="EMBL" id="PPB48534.1"/>
    </source>
</evidence>
<dbReference type="Pfam" id="PF13185">
    <property type="entry name" value="GAF_2"/>
    <property type="match status" value="1"/>
</dbReference>
<evidence type="ECO:0000313" key="3">
    <source>
        <dbReference type="Proteomes" id="UP000239297"/>
    </source>
</evidence>
<dbReference type="Gene3D" id="3.30.450.40">
    <property type="match status" value="1"/>
</dbReference>
<dbReference type="AlphaFoldDB" id="A0A2S5IVF2"/>
<gene>
    <name evidence="2" type="ORF">C4K88_12375</name>
</gene>
<evidence type="ECO:0000259" key="1">
    <source>
        <dbReference type="Pfam" id="PF13185"/>
    </source>
</evidence>
<dbReference type="RefSeq" id="WP_104121937.1">
    <property type="nucleotide sequence ID" value="NZ_PRKW01000005.1"/>
</dbReference>
<feature type="domain" description="GAF" evidence="1">
    <location>
        <begin position="3"/>
        <end position="80"/>
    </location>
</feature>
<comment type="caution">
    <text evidence="2">The sequence shown here is derived from an EMBL/GenBank/DDBJ whole genome shotgun (WGS) entry which is preliminary data.</text>
</comment>
<organism evidence="2 3">
    <name type="scientific">Arthrobacter pityocampae</name>
    <dbReference type="NCBI Taxonomy" id="547334"/>
    <lineage>
        <taxon>Bacteria</taxon>
        <taxon>Bacillati</taxon>
        <taxon>Actinomycetota</taxon>
        <taxon>Actinomycetes</taxon>
        <taxon>Micrococcales</taxon>
        <taxon>Micrococcaceae</taxon>
        <taxon>Arthrobacter</taxon>
    </lineage>
</organism>
<sequence>MSAWAEQRPIIIRDTRQEARWPKWITAVKDLPLRSVLSAPLTTEGRHIGAIKVYSPAAHAFDDPVVVFLIQRLAAPAAVLLGNVRDREAAQRLNSDLAEALANRDMISRAQRVLIERMNLSAEESPAVLLTAAREAMDASALALHSVWLRYFSFTGTAGEFEIDAYLNGSMDLPTHERDLVAHAVNELIDELPPRLMAPYSTNGTSAQYDLDPSQEDTAP</sequence>